<dbReference type="InterPro" id="IPR035996">
    <property type="entry name" value="4pyrrol_Methylase_sf"/>
</dbReference>
<name>A0A7G9W888_ALKCA</name>
<comment type="catalytic activity">
    <reaction evidence="6">
        <text>cytidine(1402) in 16S rRNA + S-adenosyl-L-methionine = 2'-O-methylcytidine(1402) in 16S rRNA + S-adenosyl-L-homocysteine + H(+)</text>
        <dbReference type="Rhea" id="RHEA:42924"/>
        <dbReference type="Rhea" id="RHEA-COMP:10285"/>
        <dbReference type="Rhea" id="RHEA-COMP:10286"/>
        <dbReference type="ChEBI" id="CHEBI:15378"/>
        <dbReference type="ChEBI" id="CHEBI:57856"/>
        <dbReference type="ChEBI" id="CHEBI:59789"/>
        <dbReference type="ChEBI" id="CHEBI:74495"/>
        <dbReference type="ChEBI" id="CHEBI:82748"/>
        <dbReference type="EC" id="2.1.1.198"/>
    </reaction>
</comment>
<evidence type="ECO:0000256" key="5">
    <source>
        <dbReference type="ARBA" id="ARBA00022691"/>
    </source>
</evidence>
<dbReference type="KEGG" id="acae:HYG86_09000"/>
<keyword evidence="1 6" id="KW-0963">Cytoplasm</keyword>
<evidence type="ECO:0000313" key="8">
    <source>
        <dbReference type="EMBL" id="QNO14900.1"/>
    </source>
</evidence>
<dbReference type="PROSITE" id="PS01296">
    <property type="entry name" value="RSMI"/>
    <property type="match status" value="1"/>
</dbReference>
<keyword evidence="3 6" id="KW-0489">Methyltransferase</keyword>
<dbReference type="EMBL" id="CP058559">
    <property type="protein sequence ID" value="QNO14900.1"/>
    <property type="molecule type" value="Genomic_DNA"/>
</dbReference>
<dbReference type="AlphaFoldDB" id="A0A7G9W888"/>
<dbReference type="SUPFAM" id="SSF53790">
    <property type="entry name" value="Tetrapyrrole methylase"/>
    <property type="match status" value="1"/>
</dbReference>
<dbReference type="GO" id="GO:0005737">
    <property type="term" value="C:cytoplasm"/>
    <property type="evidence" value="ECO:0007669"/>
    <property type="project" value="UniProtKB-SubCell"/>
</dbReference>
<evidence type="ECO:0000313" key="9">
    <source>
        <dbReference type="Proteomes" id="UP000516160"/>
    </source>
</evidence>
<dbReference type="Gene3D" id="3.40.1010.10">
    <property type="entry name" value="Cobalt-precorrin-4 Transmethylase, Domain 1"/>
    <property type="match status" value="1"/>
</dbReference>
<evidence type="ECO:0000256" key="6">
    <source>
        <dbReference type="HAMAP-Rule" id="MF_01877"/>
    </source>
</evidence>
<organism evidence="8 9">
    <name type="scientific">Alkalicella caledoniensis</name>
    <dbReference type="NCBI Taxonomy" id="2731377"/>
    <lineage>
        <taxon>Bacteria</taxon>
        <taxon>Bacillati</taxon>
        <taxon>Bacillota</taxon>
        <taxon>Clostridia</taxon>
        <taxon>Eubacteriales</taxon>
        <taxon>Proteinivoracaceae</taxon>
        <taxon>Alkalicella</taxon>
    </lineage>
</organism>
<dbReference type="PANTHER" id="PTHR46111">
    <property type="entry name" value="RIBOSOMAL RNA SMALL SUBUNIT METHYLTRANSFERASE I"/>
    <property type="match status" value="1"/>
</dbReference>
<dbReference type="NCBIfam" id="TIGR00096">
    <property type="entry name" value="16S rRNA (cytidine(1402)-2'-O)-methyltransferase"/>
    <property type="match status" value="1"/>
</dbReference>
<proteinExistence type="inferred from homology"/>
<dbReference type="InterPro" id="IPR014777">
    <property type="entry name" value="4pyrrole_Mease_sub1"/>
</dbReference>
<feature type="domain" description="Tetrapyrrole methylase" evidence="7">
    <location>
        <begin position="4"/>
        <end position="202"/>
    </location>
</feature>
<dbReference type="FunFam" id="3.40.1010.10:FF:000007">
    <property type="entry name" value="Ribosomal RNA small subunit methyltransferase I"/>
    <property type="match status" value="1"/>
</dbReference>
<keyword evidence="9" id="KW-1185">Reference proteome</keyword>
<evidence type="ECO:0000256" key="2">
    <source>
        <dbReference type="ARBA" id="ARBA00022552"/>
    </source>
</evidence>
<dbReference type="EC" id="2.1.1.198" evidence="6"/>
<comment type="function">
    <text evidence="6">Catalyzes the 2'-O-methylation of the ribose of cytidine 1402 (C1402) in 16S rRNA.</text>
</comment>
<protein>
    <recommendedName>
        <fullName evidence="6">Ribosomal RNA small subunit methyltransferase I</fullName>
        <ecNumber evidence="6">2.1.1.198</ecNumber>
    </recommendedName>
    <alternativeName>
        <fullName evidence="6">16S rRNA 2'-O-ribose C1402 methyltransferase</fullName>
    </alternativeName>
    <alternativeName>
        <fullName evidence="6">rRNA (cytidine-2'-O-)-methyltransferase RsmI</fullName>
    </alternativeName>
</protein>
<evidence type="ECO:0000259" key="7">
    <source>
        <dbReference type="Pfam" id="PF00590"/>
    </source>
</evidence>
<dbReference type="Proteomes" id="UP000516160">
    <property type="component" value="Chromosome"/>
</dbReference>
<dbReference type="InterPro" id="IPR000878">
    <property type="entry name" value="4pyrrol_Mease"/>
</dbReference>
<dbReference type="PIRSF" id="PIRSF005917">
    <property type="entry name" value="MTase_YraL"/>
    <property type="match status" value="1"/>
</dbReference>
<dbReference type="RefSeq" id="WP_213168991.1">
    <property type="nucleotide sequence ID" value="NZ_CP058559.1"/>
</dbReference>
<keyword evidence="2 6" id="KW-0698">rRNA processing</keyword>
<dbReference type="InterPro" id="IPR008189">
    <property type="entry name" value="rRNA_ssu_MeTfrase_I"/>
</dbReference>
<dbReference type="FunFam" id="3.30.950.10:FF:000002">
    <property type="entry name" value="Ribosomal RNA small subunit methyltransferase I"/>
    <property type="match status" value="1"/>
</dbReference>
<dbReference type="Pfam" id="PF00590">
    <property type="entry name" value="TP_methylase"/>
    <property type="match status" value="1"/>
</dbReference>
<evidence type="ECO:0000256" key="1">
    <source>
        <dbReference type="ARBA" id="ARBA00022490"/>
    </source>
</evidence>
<evidence type="ECO:0000256" key="3">
    <source>
        <dbReference type="ARBA" id="ARBA00022603"/>
    </source>
</evidence>
<comment type="similarity">
    <text evidence="6">Belongs to the methyltransferase superfamily. RsmI family.</text>
</comment>
<evidence type="ECO:0000256" key="4">
    <source>
        <dbReference type="ARBA" id="ARBA00022679"/>
    </source>
</evidence>
<dbReference type="CDD" id="cd11648">
    <property type="entry name" value="RsmI"/>
    <property type="match status" value="1"/>
</dbReference>
<dbReference type="HAMAP" id="MF_01877">
    <property type="entry name" value="16SrRNA_methyltr_I"/>
    <property type="match status" value="1"/>
</dbReference>
<gene>
    <name evidence="6 8" type="primary">rsmI</name>
    <name evidence="8" type="ORF">HYG86_09000</name>
</gene>
<dbReference type="GO" id="GO:0070677">
    <property type="term" value="F:rRNA (cytosine-2'-O-)-methyltransferase activity"/>
    <property type="evidence" value="ECO:0007669"/>
    <property type="project" value="UniProtKB-UniRule"/>
</dbReference>
<reference evidence="8 9" key="1">
    <citation type="submission" date="2020-07" db="EMBL/GenBank/DDBJ databases">
        <title>Alkalicella. sp. LB2 genome.</title>
        <authorList>
            <person name="Postec A."/>
            <person name="Quemeneur M."/>
        </authorList>
    </citation>
    <scope>NUCLEOTIDE SEQUENCE [LARGE SCALE GENOMIC DNA]</scope>
    <source>
        <strain evidence="8 9">LB2</strain>
    </source>
</reference>
<keyword evidence="5 6" id="KW-0949">S-adenosyl-L-methionine</keyword>
<dbReference type="InterPro" id="IPR018063">
    <property type="entry name" value="SAM_MeTrfase_RsmI_CS"/>
</dbReference>
<sequence>MAGKLYLCATPIGNLEDMSLRAINTLKGVDFIAAEDTRRTGMLLKHFSIESKLIQYHKFNERKQVDNIIELLDQGKDVALVSDAGTPGISDPGEILVRAVNGKGHKVVPIPGPCALICALTISGLDTSEFKFIGFMPKGNSKKPVLEKAMSEHCTVVFYQSPHDLLSTLEQIEKIDNQRKVVAVREITKIYEEKIAGNAKELISHFNERGIKGEFTILIEAKEEEIHTISQGIVLVEELLEQGQFLKEACKNAAKELNLGQRDLYQFMINKGKK</sequence>
<dbReference type="InterPro" id="IPR014776">
    <property type="entry name" value="4pyrrole_Mease_sub2"/>
</dbReference>
<accession>A0A7G9W888</accession>
<keyword evidence="4 6" id="KW-0808">Transferase</keyword>
<dbReference type="PANTHER" id="PTHR46111:SF1">
    <property type="entry name" value="RIBOSOMAL RNA SMALL SUBUNIT METHYLTRANSFERASE I"/>
    <property type="match status" value="1"/>
</dbReference>
<comment type="subcellular location">
    <subcellularLocation>
        <location evidence="6">Cytoplasm</location>
    </subcellularLocation>
</comment>
<dbReference type="Gene3D" id="3.30.950.10">
    <property type="entry name" value="Methyltransferase, Cobalt-precorrin-4 Transmethylase, Domain 2"/>
    <property type="match status" value="1"/>
</dbReference>